<feature type="domain" description="Lipase maturation factor 1/2 N-terminal" evidence="7">
    <location>
        <begin position="2"/>
        <end position="154"/>
    </location>
</feature>
<dbReference type="PANTHER" id="PTHR14463">
    <property type="entry name" value="LIPASE MATURATION FACTOR"/>
    <property type="match status" value="1"/>
</dbReference>
<dbReference type="PANTHER" id="PTHR14463:SF10">
    <property type="entry name" value="LIPASE MATURATION FACTOR 1"/>
    <property type="match status" value="1"/>
</dbReference>
<dbReference type="Pfam" id="PF06762">
    <property type="entry name" value="LMF1"/>
    <property type="match status" value="1"/>
</dbReference>
<evidence type="ECO:0000313" key="10">
    <source>
        <dbReference type="Proteomes" id="UP001189429"/>
    </source>
</evidence>
<evidence type="ECO:0000256" key="6">
    <source>
        <dbReference type="ARBA" id="ARBA00023136"/>
    </source>
</evidence>
<comment type="similarity">
    <text evidence="2">Belongs to the lipase maturation factor family.</text>
</comment>
<evidence type="ECO:0000256" key="2">
    <source>
        <dbReference type="ARBA" id="ARBA00005512"/>
    </source>
</evidence>
<dbReference type="Proteomes" id="UP001189429">
    <property type="component" value="Unassembled WGS sequence"/>
</dbReference>
<keyword evidence="4" id="KW-0256">Endoplasmic reticulum</keyword>
<evidence type="ECO:0000259" key="8">
    <source>
        <dbReference type="Pfam" id="PF25179"/>
    </source>
</evidence>
<organism evidence="9 10">
    <name type="scientific">Prorocentrum cordatum</name>
    <dbReference type="NCBI Taxonomy" id="2364126"/>
    <lineage>
        <taxon>Eukaryota</taxon>
        <taxon>Sar</taxon>
        <taxon>Alveolata</taxon>
        <taxon>Dinophyceae</taxon>
        <taxon>Prorocentrales</taxon>
        <taxon>Prorocentraceae</taxon>
        <taxon>Prorocentrum</taxon>
    </lineage>
</organism>
<proteinExistence type="inferred from homology"/>
<comment type="caution">
    <text evidence="9">The sequence shown here is derived from an EMBL/GenBank/DDBJ whole genome shotgun (WGS) entry which is preliminary data.</text>
</comment>
<keyword evidence="6" id="KW-0472">Membrane</keyword>
<evidence type="ECO:0000313" key="9">
    <source>
        <dbReference type="EMBL" id="CAK0789536.1"/>
    </source>
</evidence>
<name>A0ABN9PE89_9DINO</name>
<evidence type="ECO:0008006" key="11">
    <source>
        <dbReference type="Google" id="ProtNLM"/>
    </source>
</evidence>
<dbReference type="InterPro" id="IPR009613">
    <property type="entry name" value="LMF"/>
</dbReference>
<evidence type="ECO:0000256" key="4">
    <source>
        <dbReference type="ARBA" id="ARBA00022824"/>
    </source>
</evidence>
<dbReference type="InterPro" id="IPR057434">
    <property type="entry name" value="LMF1/2_N"/>
</dbReference>
<evidence type="ECO:0000256" key="5">
    <source>
        <dbReference type="ARBA" id="ARBA00022989"/>
    </source>
</evidence>
<evidence type="ECO:0000256" key="3">
    <source>
        <dbReference type="ARBA" id="ARBA00022692"/>
    </source>
</evidence>
<dbReference type="InterPro" id="IPR057433">
    <property type="entry name" value="LMF1/2_C"/>
</dbReference>
<dbReference type="EMBL" id="CAUYUJ010000254">
    <property type="protein sequence ID" value="CAK0789536.1"/>
    <property type="molecule type" value="Genomic_DNA"/>
</dbReference>
<accession>A0ABN9PE89</accession>
<sequence>MLAVLAAPAGLMGCSSPGSLLPAGAAPPLVASLAFRWLAFRIMLGAGLIKARGAKCWLDLTAMCHHIETQPIPNPWSRAFHTLPRPALLFMTACNHVIELVAPWLLLVPWTPAQATFGAAHIVFQFSLILTGNLSFLNWLTIVPGLWCFDDATLVGLLPQATAEQAAAAVAAARAASDQPWLCTSSVAGTLRSCAAVAAIAWLSVPVYNNLLGPRGGGKQRMNSGFERRVTVPAWLLRLGLVPATVSTPGRRAEDGEQAELAQKRRRLEGGPAELSVDLCSLRLLNTYGAFGSVNLERVEIVFEGSRDGIAWLPYTFKAAVDDPMKRPRWLSPYHLRLDWCRWIASCRGRRSSGLQEPWALAFVRALLEGDAEVRALLARGGDPFASGAPLVRGSCGRSCTGTALRRRRAPPRSLLAAGARGLLPAAAGPGAGGVHHG</sequence>
<feature type="domain" description="Lipase maturation factor 1/2 C-terminal" evidence="8">
    <location>
        <begin position="284"/>
        <end position="388"/>
    </location>
</feature>
<keyword evidence="10" id="KW-1185">Reference proteome</keyword>
<protein>
    <recommendedName>
        <fullName evidence="11">Lipase maturation factor</fullName>
    </recommendedName>
</protein>
<evidence type="ECO:0000256" key="1">
    <source>
        <dbReference type="ARBA" id="ARBA00004477"/>
    </source>
</evidence>
<gene>
    <name evidence="9" type="ORF">PCOR1329_LOCUS1080</name>
</gene>
<evidence type="ECO:0000259" key="7">
    <source>
        <dbReference type="Pfam" id="PF06762"/>
    </source>
</evidence>
<comment type="subcellular location">
    <subcellularLocation>
        <location evidence="1">Endoplasmic reticulum membrane</location>
        <topology evidence="1">Multi-pass membrane protein</topology>
    </subcellularLocation>
</comment>
<keyword evidence="5" id="KW-1133">Transmembrane helix</keyword>
<reference evidence="9" key="1">
    <citation type="submission" date="2023-10" db="EMBL/GenBank/DDBJ databases">
        <authorList>
            <person name="Chen Y."/>
            <person name="Shah S."/>
            <person name="Dougan E. K."/>
            <person name="Thang M."/>
            <person name="Chan C."/>
        </authorList>
    </citation>
    <scope>NUCLEOTIDE SEQUENCE [LARGE SCALE GENOMIC DNA]</scope>
</reference>
<dbReference type="Pfam" id="PF25179">
    <property type="entry name" value="LMF1_C"/>
    <property type="match status" value="1"/>
</dbReference>
<keyword evidence="3" id="KW-0812">Transmembrane</keyword>